<proteinExistence type="predicted"/>
<dbReference type="RefSeq" id="WP_128720717.1">
    <property type="nucleotide sequence ID" value="NZ_BJNC01000003.1"/>
</dbReference>
<organism evidence="1 3">
    <name type="scientific">Brevundimonas diminuta</name>
    <name type="common">Pseudomonas diminuta</name>
    <dbReference type="NCBI Taxonomy" id="293"/>
    <lineage>
        <taxon>Bacteria</taxon>
        <taxon>Pseudomonadati</taxon>
        <taxon>Pseudomonadota</taxon>
        <taxon>Alphaproteobacteria</taxon>
        <taxon>Caulobacterales</taxon>
        <taxon>Caulobacteraceae</taxon>
        <taxon>Brevundimonas</taxon>
    </lineage>
</organism>
<evidence type="ECO:0000313" key="2">
    <source>
        <dbReference type="EMBL" id="QQB90682.1"/>
    </source>
</evidence>
<evidence type="ECO:0000313" key="3">
    <source>
        <dbReference type="Proteomes" id="UP000287388"/>
    </source>
</evidence>
<gene>
    <name evidence="1" type="ORF">EQG53_08075</name>
    <name evidence="2" type="ORF">I6H83_14355</name>
</gene>
<dbReference type="EMBL" id="CP066026">
    <property type="protein sequence ID" value="QQB90682.1"/>
    <property type="molecule type" value="Genomic_DNA"/>
</dbReference>
<name>A0A410P1Z0_BREDI</name>
<protein>
    <submittedName>
        <fullName evidence="1">Uncharacterized protein</fullName>
    </submittedName>
</protein>
<dbReference type="EMBL" id="CP035093">
    <property type="protein sequence ID" value="QAT16089.1"/>
    <property type="molecule type" value="Genomic_DNA"/>
</dbReference>
<dbReference type="AlphaFoldDB" id="A0A410P1Z0"/>
<sequence>MGLPASVLAQEALSSDDQFFSEGRYLPTYLDLKAKAEAGDQAARQMLSQFASFLGDEATAVGLDERPPRPSLIPPDLDGAVARDAIEAIVEAARNTRIVILNEAHNISGHRAFAARVMRALRPLGYDWFAAETFTPPQPVPLVRVGSYTKGAPFLASYGYYTHDPVFAEMVREAARLGYRFSDYEQSFDQRAPDDADSAAQIAAREEAQADNLIANILSVHPEARVFVFVGYSHAMETEGRGDLWFAARLKAKTGIDPLTIEQSRNWPAIAPQNDAPHVAAVLARFAPENPIVVSRDGESIATPNYAGKMDMSVFHPRMTPVAGRPGWLAADPERRRVTIKVPPLDEQVLIQALSTAEATAGPPSDHYLLPPGASEATFFLHPGRYFFRQETAAGIQPAFGALSVD</sequence>
<reference evidence="2 4" key="2">
    <citation type="submission" date="2020-12" db="EMBL/GenBank/DDBJ databases">
        <title>FDA dAtabase for Regulatory Grade micrObial Sequences (FDA-ARGOS): Supporting development and validation of Infectious Disease Dx tests.</title>
        <authorList>
            <person name="Kerrigan L."/>
            <person name="Long C."/>
            <person name="Tallon L."/>
            <person name="Sadzewicz L."/>
            <person name="Zhao X."/>
            <person name="Boylan J."/>
            <person name="Ott S."/>
            <person name="Bowen H."/>
            <person name="Vavikolanu K."/>
            <person name="Mehta A."/>
            <person name="Aluvathingal J."/>
            <person name="Nadendla S."/>
            <person name="Yan Y."/>
            <person name="Sichtig H."/>
        </authorList>
    </citation>
    <scope>NUCLEOTIDE SEQUENCE [LARGE SCALE GENOMIC DNA]</scope>
    <source>
        <strain evidence="2 4">FDAARGOS_1026</strain>
    </source>
</reference>
<dbReference type="KEGG" id="bdm:EQG53_08075"/>
<keyword evidence="4" id="KW-1185">Reference proteome</keyword>
<evidence type="ECO:0000313" key="1">
    <source>
        <dbReference type="EMBL" id="QAT16089.1"/>
    </source>
</evidence>
<dbReference type="Proteomes" id="UP000287388">
    <property type="component" value="Chromosome"/>
</dbReference>
<accession>A0A410P1Z0</accession>
<evidence type="ECO:0000313" key="4">
    <source>
        <dbReference type="Proteomes" id="UP000596117"/>
    </source>
</evidence>
<reference evidence="1 3" key="1">
    <citation type="submission" date="2019-01" db="EMBL/GenBank/DDBJ databases">
        <title>Brevundimonas diminuta Genome sequencing and assembly.</title>
        <authorList>
            <person name="Chen H."/>
        </authorList>
    </citation>
    <scope>NUCLEOTIDE SEQUENCE [LARGE SCALE GENOMIC DNA]</scope>
    <source>
        <strain evidence="1">ATCC</strain>
        <strain evidence="3">ATCC(B) 19146</strain>
    </source>
</reference>
<dbReference type="SUPFAM" id="SSF159501">
    <property type="entry name" value="EreA/ChaN-like"/>
    <property type="match status" value="1"/>
</dbReference>
<dbReference type="Proteomes" id="UP000596117">
    <property type="component" value="Chromosome"/>
</dbReference>